<evidence type="ECO:0000313" key="2">
    <source>
        <dbReference type="EMBL" id="MBI4726703.1"/>
    </source>
</evidence>
<evidence type="ECO:0000256" key="1">
    <source>
        <dbReference type="SAM" id="MobiDB-lite"/>
    </source>
</evidence>
<name>A0A933IB41_UNCT6</name>
<dbReference type="Gene3D" id="3.20.20.140">
    <property type="entry name" value="Metal-dependent hydrolases"/>
    <property type="match status" value="1"/>
</dbReference>
<keyword evidence="2" id="KW-0378">Hydrolase</keyword>
<sequence>MKFIADLHIHSKFSRATSRDMDLEHICEWAKFKGIELLGTGDFTHPGWLKELRFKLEPKGGGIYHYRGVNFIFSSEVCCIFTKDDKVRKVHTLLFAPSLEEAEEINARLKSHADLSGDGRPIVPVYASRLAEMVFEASPEAMVIPAHIWTPHFSMFGSQSGFDSVEDCFEEQTPNLFAVETGLSSDPAMNWRLSALDKYSLISCSDAHSPFRLGREACVLDCQMDYSTIRRVLKDKDKSRFLQTLEYFPQEGKYHYDGHRACNLRLSPTESKKHKGLCPVCGKKITIGVLHRVEDLSDRVPGHVPDNSIPFKSLIPLEEILSLALKVGTGTQRVNQEYHKLISHFGSEFNVLLEAPMTELTRVTSLVVAEAILKMRAGQVHILPGYDGEYGTISFDEDKTEKKEAEKPAKGKTKKQMEMF</sequence>
<organism evidence="2 3">
    <name type="scientific">candidate division TA06 bacterium</name>
    <dbReference type="NCBI Taxonomy" id="2250710"/>
    <lineage>
        <taxon>Bacteria</taxon>
        <taxon>Bacteria division TA06</taxon>
    </lineage>
</organism>
<keyword evidence="2" id="KW-0347">Helicase</keyword>
<keyword evidence="2" id="KW-0547">Nucleotide-binding</keyword>
<protein>
    <submittedName>
        <fullName evidence="2">DNA helicase UvrD</fullName>
    </submittedName>
</protein>
<dbReference type="GO" id="GO:0004386">
    <property type="term" value="F:helicase activity"/>
    <property type="evidence" value="ECO:0007669"/>
    <property type="project" value="UniProtKB-KW"/>
</dbReference>
<dbReference type="AlphaFoldDB" id="A0A933IB41"/>
<keyword evidence="2" id="KW-0067">ATP-binding</keyword>
<dbReference type="PANTHER" id="PTHR40084">
    <property type="entry name" value="PHOSPHOHYDROLASE, PHP FAMILY"/>
    <property type="match status" value="1"/>
</dbReference>
<comment type="caution">
    <text evidence="2">The sequence shown here is derived from an EMBL/GenBank/DDBJ whole genome shotgun (WGS) entry which is preliminary data.</text>
</comment>
<dbReference type="CDD" id="cd19067">
    <property type="entry name" value="PfuEndoQ-like"/>
    <property type="match status" value="1"/>
</dbReference>
<evidence type="ECO:0000313" key="3">
    <source>
        <dbReference type="Proteomes" id="UP000736328"/>
    </source>
</evidence>
<accession>A0A933IB41</accession>
<dbReference type="PANTHER" id="PTHR40084:SF1">
    <property type="entry name" value="PHOSPHOTRANSFERASE"/>
    <property type="match status" value="1"/>
</dbReference>
<dbReference type="EMBL" id="JACQXR010000074">
    <property type="protein sequence ID" value="MBI4726703.1"/>
    <property type="molecule type" value="Genomic_DNA"/>
</dbReference>
<feature type="region of interest" description="Disordered" evidence="1">
    <location>
        <begin position="397"/>
        <end position="420"/>
    </location>
</feature>
<gene>
    <name evidence="2" type="ORF">HY768_05700</name>
</gene>
<proteinExistence type="predicted"/>
<dbReference type="SUPFAM" id="SSF89550">
    <property type="entry name" value="PHP domain-like"/>
    <property type="match status" value="1"/>
</dbReference>
<reference evidence="2" key="1">
    <citation type="submission" date="2020-07" db="EMBL/GenBank/DDBJ databases">
        <title>Huge and variable diversity of episymbiotic CPR bacteria and DPANN archaea in groundwater ecosystems.</title>
        <authorList>
            <person name="He C.Y."/>
            <person name="Keren R."/>
            <person name="Whittaker M."/>
            <person name="Farag I.F."/>
            <person name="Doudna J."/>
            <person name="Cate J.H.D."/>
            <person name="Banfield J.F."/>
        </authorList>
    </citation>
    <scope>NUCLEOTIDE SEQUENCE</scope>
    <source>
        <strain evidence="2">NC_groundwater_1520_Pr4_B-0.1um_53_5</strain>
    </source>
</reference>
<dbReference type="Proteomes" id="UP000736328">
    <property type="component" value="Unassembled WGS sequence"/>
</dbReference>
<dbReference type="InterPro" id="IPR016195">
    <property type="entry name" value="Pol/histidinol_Pase-like"/>
</dbReference>